<organism evidence="10 12">
    <name type="scientific">Holdemania massiliensis</name>
    <dbReference type="NCBI Taxonomy" id="1468449"/>
    <lineage>
        <taxon>Bacteria</taxon>
        <taxon>Bacillati</taxon>
        <taxon>Bacillota</taxon>
        <taxon>Erysipelotrichia</taxon>
        <taxon>Erysipelotrichales</taxon>
        <taxon>Erysipelotrichaceae</taxon>
        <taxon>Holdemania</taxon>
    </lineage>
</organism>
<evidence type="ECO:0000256" key="6">
    <source>
        <dbReference type="ARBA" id="ARBA00022989"/>
    </source>
</evidence>
<accession>A0A6N7SAB6</accession>
<reference evidence="12 13" key="1">
    <citation type="journal article" date="2019" name="Nat. Med.">
        <title>A library of human gut bacterial isolates paired with longitudinal multiomics data enables mechanistic microbiome research.</title>
        <authorList>
            <person name="Poyet M."/>
            <person name="Groussin M."/>
            <person name="Gibbons S.M."/>
            <person name="Avila-Pacheco J."/>
            <person name="Jiang X."/>
            <person name="Kearney S.M."/>
            <person name="Perrotta A.R."/>
            <person name="Berdy B."/>
            <person name="Zhao S."/>
            <person name="Lieberman T.D."/>
            <person name="Swanson P.K."/>
            <person name="Smith M."/>
            <person name="Roesemann S."/>
            <person name="Alexander J.E."/>
            <person name="Rich S.A."/>
            <person name="Livny J."/>
            <person name="Vlamakis H."/>
            <person name="Clish C."/>
            <person name="Bullock K."/>
            <person name="Deik A."/>
            <person name="Scott J."/>
            <person name="Pierce K.A."/>
            <person name="Xavier R.J."/>
            <person name="Alm E.J."/>
        </authorList>
    </citation>
    <scope>NUCLEOTIDE SEQUENCE [LARGE SCALE GENOMIC DNA]</scope>
    <source>
        <strain evidence="10 12">BIOML-A4</strain>
        <strain evidence="11 13">BIOML-A5</strain>
    </source>
</reference>
<keyword evidence="7 8" id="KW-0472">Membrane</keyword>
<evidence type="ECO:0000256" key="7">
    <source>
        <dbReference type="ARBA" id="ARBA00023136"/>
    </source>
</evidence>
<dbReference type="RefSeq" id="WP_154239896.1">
    <property type="nucleotide sequence ID" value="NZ_CALJPI010000194.1"/>
</dbReference>
<evidence type="ECO:0000313" key="12">
    <source>
        <dbReference type="Proteomes" id="UP000433575"/>
    </source>
</evidence>
<dbReference type="InterPro" id="IPR035906">
    <property type="entry name" value="MetI-like_sf"/>
</dbReference>
<comment type="similarity">
    <text evidence="8">Belongs to the binding-protein-dependent transport system permease family.</text>
</comment>
<protein>
    <submittedName>
        <fullName evidence="10">ABC transporter permease subunit</fullName>
    </submittedName>
</protein>
<dbReference type="OrthoDB" id="57323at2"/>
<feature type="transmembrane region" description="Helical" evidence="8">
    <location>
        <begin position="12"/>
        <end position="30"/>
    </location>
</feature>
<feature type="transmembrane region" description="Helical" evidence="8">
    <location>
        <begin position="354"/>
        <end position="373"/>
    </location>
</feature>
<feature type="transmembrane region" description="Helical" evidence="8">
    <location>
        <begin position="64"/>
        <end position="88"/>
    </location>
</feature>
<feature type="transmembrane region" description="Helical" evidence="8">
    <location>
        <begin position="465"/>
        <end position="486"/>
    </location>
</feature>
<name>A0A6N7SAB6_9FIRM</name>
<dbReference type="EMBL" id="WKPJ01000029">
    <property type="protein sequence ID" value="MSA90575.1"/>
    <property type="molecule type" value="Genomic_DNA"/>
</dbReference>
<dbReference type="SUPFAM" id="SSF161098">
    <property type="entry name" value="MetI-like"/>
    <property type="match status" value="2"/>
</dbReference>
<evidence type="ECO:0000256" key="2">
    <source>
        <dbReference type="ARBA" id="ARBA00022448"/>
    </source>
</evidence>
<keyword evidence="13" id="KW-1185">Reference proteome</keyword>
<feature type="transmembrane region" description="Helical" evidence="8">
    <location>
        <begin position="100"/>
        <end position="120"/>
    </location>
</feature>
<dbReference type="PANTHER" id="PTHR43357:SF3">
    <property type="entry name" value="FE(3+)-TRANSPORT SYSTEM PERMEASE PROTEIN FBPB 2"/>
    <property type="match status" value="1"/>
</dbReference>
<keyword evidence="4" id="KW-0997">Cell inner membrane</keyword>
<dbReference type="EMBL" id="WKPI01000031">
    <property type="protein sequence ID" value="MSC34305.1"/>
    <property type="molecule type" value="Genomic_DNA"/>
</dbReference>
<feature type="domain" description="ABC transmembrane type-1" evidence="9">
    <location>
        <begin position="64"/>
        <end position="269"/>
    </location>
</feature>
<dbReference type="Pfam" id="PF00528">
    <property type="entry name" value="BPD_transp_1"/>
    <property type="match status" value="2"/>
</dbReference>
<dbReference type="Gene3D" id="1.10.3720.10">
    <property type="entry name" value="MetI-like"/>
    <property type="match status" value="2"/>
</dbReference>
<feature type="transmembrane region" description="Helical" evidence="8">
    <location>
        <begin position="195"/>
        <end position="217"/>
    </location>
</feature>
<dbReference type="InterPro" id="IPR000515">
    <property type="entry name" value="MetI-like"/>
</dbReference>
<dbReference type="GO" id="GO:0055085">
    <property type="term" value="P:transmembrane transport"/>
    <property type="evidence" value="ECO:0007669"/>
    <property type="project" value="InterPro"/>
</dbReference>
<feature type="transmembrane region" description="Helical" evidence="8">
    <location>
        <begin position="144"/>
        <end position="166"/>
    </location>
</feature>
<feature type="transmembrane region" description="Helical" evidence="8">
    <location>
        <begin position="301"/>
        <end position="322"/>
    </location>
</feature>
<dbReference type="AlphaFoldDB" id="A0A6N7SAB6"/>
<evidence type="ECO:0000256" key="3">
    <source>
        <dbReference type="ARBA" id="ARBA00022475"/>
    </source>
</evidence>
<dbReference type="Proteomes" id="UP000433575">
    <property type="component" value="Unassembled WGS sequence"/>
</dbReference>
<dbReference type="Proteomes" id="UP000480929">
    <property type="component" value="Unassembled WGS sequence"/>
</dbReference>
<feature type="transmembrane region" description="Helical" evidence="8">
    <location>
        <begin position="385"/>
        <end position="407"/>
    </location>
</feature>
<sequence>MSRKRWKLDGWTLVSLLCFLYFAVFFIYPITRILISSVYDAATNTFDFSYFIKFFSKKYYTNTIINSLKVTVLATVFTCVAGTALAYVTRTVKIKFKSTLDILLIISVVSPPFIGAYSWITLLGRQGVLTKIINQVFHITYQGIYGFAGILLVFTIKLIPLVYLYVSGALKSMDSSLSEAAESLGAVGWRKIKDIVIPLVLPTILASGLLVFMRIMADFGTPKLIGEGYRTLPTLIYDSFVGDLSADKRLAATISVVVVLFTTVIFLVQRFVSNRKQIEMTGMHPIEPRAEKGFKNILCHFYVYLCVFLAMLPTLVVLHNSFRNTKGTIYLPGYSLNNYKKAFSTMGRAITNTYLYSFAAILLVVIIGVIIAYTSVRRKNKLTNVLDVISMFPYIIPGSVLGISLILAFNKKPLLLSGTALIIIMAYVIRRLPYTIRSSSAILRQIDLGVEEASQSLGANPVKTFFAVTLPMMASGILSGAIMSWLSIISELSASVMLWVTSTQTLSIAIYFQVMDGNYGVASALSSILILTTIVVLLLFFKITGKREIEL</sequence>
<evidence type="ECO:0000313" key="11">
    <source>
        <dbReference type="EMBL" id="MSC34305.1"/>
    </source>
</evidence>
<evidence type="ECO:0000259" key="9">
    <source>
        <dbReference type="PROSITE" id="PS50928"/>
    </source>
</evidence>
<evidence type="ECO:0000256" key="8">
    <source>
        <dbReference type="RuleBase" id="RU363032"/>
    </source>
</evidence>
<keyword evidence="6 8" id="KW-1133">Transmembrane helix</keyword>
<keyword evidence="5 8" id="KW-0812">Transmembrane</keyword>
<evidence type="ECO:0000256" key="5">
    <source>
        <dbReference type="ARBA" id="ARBA00022692"/>
    </source>
</evidence>
<dbReference type="PROSITE" id="PS50928">
    <property type="entry name" value="ABC_TM1"/>
    <property type="match status" value="2"/>
</dbReference>
<evidence type="ECO:0000313" key="13">
    <source>
        <dbReference type="Proteomes" id="UP000480929"/>
    </source>
</evidence>
<feature type="domain" description="ABC transmembrane type-1" evidence="9">
    <location>
        <begin position="350"/>
        <end position="540"/>
    </location>
</feature>
<comment type="caution">
    <text evidence="10">The sequence shown here is derived from an EMBL/GenBank/DDBJ whole genome shotgun (WGS) entry which is preliminary data.</text>
</comment>
<dbReference type="GO" id="GO:0005886">
    <property type="term" value="C:plasma membrane"/>
    <property type="evidence" value="ECO:0007669"/>
    <property type="project" value="UniProtKB-SubCell"/>
</dbReference>
<feature type="transmembrane region" description="Helical" evidence="8">
    <location>
        <begin position="413"/>
        <end position="429"/>
    </location>
</feature>
<keyword evidence="2 8" id="KW-0813">Transport</keyword>
<proteinExistence type="inferred from homology"/>
<keyword evidence="3" id="KW-1003">Cell membrane</keyword>
<evidence type="ECO:0000256" key="1">
    <source>
        <dbReference type="ARBA" id="ARBA00004429"/>
    </source>
</evidence>
<feature type="transmembrane region" description="Helical" evidence="8">
    <location>
        <begin position="250"/>
        <end position="268"/>
    </location>
</feature>
<evidence type="ECO:0000313" key="10">
    <source>
        <dbReference type="EMBL" id="MSA90575.1"/>
    </source>
</evidence>
<feature type="transmembrane region" description="Helical" evidence="8">
    <location>
        <begin position="519"/>
        <end position="541"/>
    </location>
</feature>
<evidence type="ECO:0000256" key="4">
    <source>
        <dbReference type="ARBA" id="ARBA00022519"/>
    </source>
</evidence>
<dbReference type="PANTHER" id="PTHR43357">
    <property type="entry name" value="INNER MEMBRANE ABC TRANSPORTER PERMEASE PROTEIN YDCV"/>
    <property type="match status" value="1"/>
</dbReference>
<dbReference type="CDD" id="cd06261">
    <property type="entry name" value="TM_PBP2"/>
    <property type="match status" value="2"/>
</dbReference>
<gene>
    <name evidence="11" type="ORF">GKD88_14350</name>
    <name evidence="10" type="ORF">GKE08_14680</name>
</gene>
<comment type="subcellular location">
    <subcellularLocation>
        <location evidence="1">Cell inner membrane</location>
        <topology evidence="1">Multi-pass membrane protein</topology>
    </subcellularLocation>
    <subcellularLocation>
        <location evidence="8">Cell membrane</location>
        <topology evidence="8">Multi-pass membrane protein</topology>
    </subcellularLocation>
</comment>